<accession>A0AAV6YDK9</accession>
<organism evidence="1 2">
    <name type="scientific">Engystomops pustulosus</name>
    <name type="common">Tungara frog</name>
    <name type="synonym">Physalaemus pustulosus</name>
    <dbReference type="NCBI Taxonomy" id="76066"/>
    <lineage>
        <taxon>Eukaryota</taxon>
        <taxon>Metazoa</taxon>
        <taxon>Chordata</taxon>
        <taxon>Craniata</taxon>
        <taxon>Vertebrata</taxon>
        <taxon>Euteleostomi</taxon>
        <taxon>Amphibia</taxon>
        <taxon>Batrachia</taxon>
        <taxon>Anura</taxon>
        <taxon>Neobatrachia</taxon>
        <taxon>Hyloidea</taxon>
        <taxon>Leptodactylidae</taxon>
        <taxon>Leiuperinae</taxon>
        <taxon>Engystomops</taxon>
    </lineage>
</organism>
<evidence type="ECO:0000313" key="1">
    <source>
        <dbReference type="EMBL" id="KAG8535287.1"/>
    </source>
</evidence>
<dbReference type="AlphaFoldDB" id="A0AAV6YDK9"/>
<comment type="caution">
    <text evidence="1">The sequence shown here is derived from an EMBL/GenBank/DDBJ whole genome shotgun (WGS) entry which is preliminary data.</text>
</comment>
<gene>
    <name evidence="1" type="ORF">GDO81_028917</name>
</gene>
<proteinExistence type="predicted"/>
<dbReference type="EMBL" id="WNYA01071706">
    <property type="protein sequence ID" value="KAG8535287.1"/>
    <property type="molecule type" value="Genomic_DNA"/>
</dbReference>
<sequence>MQEPIRLSPYAILQHLTHLGRGAHLPAGTVIALEPMDDSPFEGKTETKEPWAGFGTLPPFLDCGVSSCRYMAQCCAPPYPGCASDCAV</sequence>
<keyword evidence="2" id="KW-1185">Reference proteome</keyword>
<evidence type="ECO:0000313" key="2">
    <source>
        <dbReference type="Proteomes" id="UP000824782"/>
    </source>
</evidence>
<protein>
    <submittedName>
        <fullName evidence="1">Uncharacterized protein</fullName>
    </submittedName>
</protein>
<dbReference type="Proteomes" id="UP000824782">
    <property type="component" value="Unassembled WGS sequence"/>
</dbReference>
<name>A0AAV6YDK9_ENGPU</name>
<reference evidence="1" key="1">
    <citation type="thesis" date="2020" institute="ProQuest LLC" country="789 East Eisenhower Parkway, Ann Arbor, MI, USA">
        <title>Comparative Genomics and Chromosome Evolution.</title>
        <authorList>
            <person name="Mudd A.B."/>
        </authorList>
    </citation>
    <scope>NUCLEOTIDE SEQUENCE</scope>
    <source>
        <strain evidence="1">237g6f4</strain>
        <tissue evidence="1">Blood</tissue>
    </source>
</reference>